<organism evidence="1 2">
    <name type="scientific">Nitrosomonas marina</name>
    <dbReference type="NCBI Taxonomy" id="917"/>
    <lineage>
        <taxon>Bacteria</taxon>
        <taxon>Pseudomonadati</taxon>
        <taxon>Pseudomonadota</taxon>
        <taxon>Betaproteobacteria</taxon>
        <taxon>Nitrosomonadales</taxon>
        <taxon>Nitrosomonadaceae</taxon>
        <taxon>Nitrosomonas</taxon>
    </lineage>
</organism>
<name>A0A1I0ENF7_9PROT</name>
<protein>
    <submittedName>
        <fullName evidence="1">Uncharacterized protein</fullName>
    </submittedName>
</protein>
<keyword evidence="2" id="KW-1185">Reference proteome</keyword>
<reference evidence="2" key="1">
    <citation type="submission" date="2016-10" db="EMBL/GenBank/DDBJ databases">
        <authorList>
            <person name="Varghese N."/>
            <person name="Submissions S."/>
        </authorList>
    </citation>
    <scope>NUCLEOTIDE SEQUENCE [LARGE SCALE GENOMIC DNA]</scope>
    <source>
        <strain evidence="2">Nm71</strain>
    </source>
</reference>
<evidence type="ECO:0000313" key="1">
    <source>
        <dbReference type="EMBL" id="SET46901.1"/>
    </source>
</evidence>
<dbReference type="Proteomes" id="UP000199345">
    <property type="component" value="Unassembled WGS sequence"/>
</dbReference>
<dbReference type="AlphaFoldDB" id="A0A1I0ENF7"/>
<evidence type="ECO:0000313" key="2">
    <source>
        <dbReference type="Proteomes" id="UP000199345"/>
    </source>
</evidence>
<dbReference type="EMBL" id="FOIA01000029">
    <property type="protein sequence ID" value="SET46901.1"/>
    <property type="molecule type" value="Genomic_DNA"/>
</dbReference>
<accession>A0A1I0ENF7</accession>
<gene>
    <name evidence="1" type="ORF">SAMN05216326_12921</name>
</gene>
<sequence length="29" mass="3158">MINLVLQEANGIQFSGPGSFFSSIDIKED</sequence>
<proteinExistence type="predicted"/>